<dbReference type="SUPFAM" id="SSF81452">
    <property type="entry name" value="Cytochrome c oxidase subunit III-like"/>
    <property type="match status" value="1"/>
</dbReference>
<name>A0A150LQN6_9BACI</name>
<dbReference type="GO" id="GO:0022904">
    <property type="term" value="P:respiratory electron transport chain"/>
    <property type="evidence" value="ECO:0007669"/>
    <property type="project" value="InterPro"/>
</dbReference>
<feature type="transmembrane region" description="Helical" evidence="1">
    <location>
        <begin position="118"/>
        <end position="138"/>
    </location>
</feature>
<dbReference type="Gene3D" id="1.20.120.80">
    <property type="entry name" value="Cytochrome c oxidase, subunit III, four-helix bundle"/>
    <property type="match status" value="1"/>
</dbReference>
<accession>A0A150LQN6</accession>
<dbReference type="GO" id="GO:0016020">
    <property type="term" value="C:membrane"/>
    <property type="evidence" value="ECO:0007669"/>
    <property type="project" value="InterPro"/>
</dbReference>
<dbReference type="GO" id="GO:0004129">
    <property type="term" value="F:cytochrome-c oxidase activity"/>
    <property type="evidence" value="ECO:0007669"/>
    <property type="project" value="InterPro"/>
</dbReference>
<dbReference type="Proteomes" id="UP000075683">
    <property type="component" value="Unassembled WGS sequence"/>
</dbReference>
<evidence type="ECO:0000313" key="2">
    <source>
        <dbReference type="EMBL" id="KYD14346.1"/>
    </source>
</evidence>
<dbReference type="PANTHER" id="PTHR37692:SF1">
    <property type="entry name" value="DUF420 DOMAIN-CONTAINING PROTEIN"/>
    <property type="match status" value="1"/>
</dbReference>
<evidence type="ECO:0008006" key="4">
    <source>
        <dbReference type="Google" id="ProtNLM"/>
    </source>
</evidence>
<dbReference type="InterPro" id="IPR013833">
    <property type="entry name" value="Cyt_c_oxidase_su3_a-hlx"/>
</dbReference>
<dbReference type="Pfam" id="PF04238">
    <property type="entry name" value="DUF420"/>
    <property type="match status" value="1"/>
</dbReference>
<organism evidence="2 3">
    <name type="scientific">Caldibacillus debilis</name>
    <dbReference type="NCBI Taxonomy" id="301148"/>
    <lineage>
        <taxon>Bacteria</taxon>
        <taxon>Bacillati</taxon>
        <taxon>Bacillota</taxon>
        <taxon>Bacilli</taxon>
        <taxon>Bacillales</taxon>
        <taxon>Bacillaceae</taxon>
        <taxon>Caldibacillus</taxon>
    </lineage>
</organism>
<dbReference type="EMBL" id="LQYT01000073">
    <property type="protein sequence ID" value="KYD14346.1"/>
    <property type="molecule type" value="Genomic_DNA"/>
</dbReference>
<dbReference type="PATRIC" id="fig|301148.3.peg.278"/>
<dbReference type="InterPro" id="IPR007352">
    <property type="entry name" value="DUF420"/>
</dbReference>
<dbReference type="InterPro" id="IPR035973">
    <property type="entry name" value="Cyt_c_oxidase_su3-like_sf"/>
</dbReference>
<gene>
    <name evidence="2" type="ORF">B4135_2773</name>
</gene>
<proteinExistence type="predicted"/>
<keyword evidence="1" id="KW-1133">Transmembrane helix</keyword>
<sequence length="153" mass="17092">MELALLPTISTSCIVLSAIFVAIGVWAIKRKDRQTHERMMKLGALFAVLFFLIYLGRSVFVGNTSFGGPDHLKPYYFLFLIFHIVLAILGAVLGIRTLWLASRERFDSHKKIGPVTSILWFFSAGTGVVVYILLYILYPGGQTTSLIKAIFGF</sequence>
<keyword evidence="1" id="KW-0812">Transmembrane</keyword>
<feature type="transmembrane region" description="Helical" evidence="1">
    <location>
        <begin position="39"/>
        <end position="56"/>
    </location>
</feature>
<feature type="transmembrane region" description="Helical" evidence="1">
    <location>
        <begin position="6"/>
        <end position="27"/>
    </location>
</feature>
<reference evidence="2 3" key="1">
    <citation type="submission" date="2016-01" db="EMBL/GenBank/DDBJ databases">
        <title>Draft Genome Sequences of Seven Thermophilic Sporeformers Isolated from Foods.</title>
        <authorList>
            <person name="Berendsen E.M."/>
            <person name="Wells-Bennik M.H."/>
            <person name="Krawcyk A.O."/>
            <person name="De Jong A."/>
            <person name="Holsappel S."/>
            <person name="Eijlander R.T."/>
            <person name="Kuipers O.P."/>
        </authorList>
    </citation>
    <scope>NUCLEOTIDE SEQUENCE [LARGE SCALE GENOMIC DNA]</scope>
    <source>
        <strain evidence="2 3">B4135</strain>
    </source>
</reference>
<dbReference type="AlphaFoldDB" id="A0A150LQN6"/>
<keyword evidence="1" id="KW-0472">Membrane</keyword>
<dbReference type="RefSeq" id="WP_061569364.1">
    <property type="nucleotide sequence ID" value="NZ_LQYT01000073.1"/>
</dbReference>
<feature type="transmembrane region" description="Helical" evidence="1">
    <location>
        <begin position="76"/>
        <end position="98"/>
    </location>
</feature>
<dbReference type="PANTHER" id="PTHR37692">
    <property type="entry name" value="HYPOTHETICAL MEMBRANE SPANNING PROTEIN"/>
    <property type="match status" value="1"/>
</dbReference>
<evidence type="ECO:0000256" key="1">
    <source>
        <dbReference type="SAM" id="Phobius"/>
    </source>
</evidence>
<comment type="caution">
    <text evidence="2">The sequence shown here is derived from an EMBL/GenBank/DDBJ whole genome shotgun (WGS) entry which is preliminary data.</text>
</comment>
<evidence type="ECO:0000313" key="3">
    <source>
        <dbReference type="Proteomes" id="UP000075683"/>
    </source>
</evidence>
<protein>
    <recommendedName>
        <fullName evidence="4">DUF420 domain-containing protein</fullName>
    </recommendedName>
</protein>
<dbReference type="STRING" id="301148.B4135_2773"/>
<dbReference type="OrthoDB" id="2375575at2"/>